<keyword evidence="1" id="KW-1133">Transmembrane helix</keyword>
<keyword evidence="1" id="KW-0472">Membrane</keyword>
<sequence>MKRELIIGAVVAVVLAACVVVYVVVRSAPEHRTTLLVDTSAPGSGFGAVAEAVEAVAHNTGSGDALALRRFGGECGAADNTAEVADEADEVPGAVRGLAPSGRATLLSGVLAAIDDYSGIYPFRGSQRNRIIVVSSTGVDACTTDPQEASRAIRERVAAAGLDLDIRIVGHQVPEDQRESLQQLVGDQAVAFTEDAAELTEQLDELVVPDSPDAARISVTTPPEPPAYAFTSATRLGVARGERVIAEAAGDFSLSGPAFTADGRFAFAASDAGLAVVDVEGGGSRVVPCGDCGSAAAVGGGRVAWTGPGRDLVVLDLGEPGARPAPALALPARRVTDPAFPSVLDLPPKVVTGGEGVALVASPDEPAVYGGPDFLYLVGLDGSVRDLGATDANVGLGSAALSPDGRTVAYAGTWHNGACQEATSVIEVDAATGAPRTAPIGELPEDGGSITRDLWYDDGGRLNAVYASWACSASGGDSTPVRPASHWRLDGGRWALVDAGPLLASRPLGDDARVVVAEPDEYLRVGTLYLESGGRRTAVATGVSAVAVAG</sequence>
<organism evidence="3 4">
    <name type="scientific">Saccharothrix xinjiangensis</name>
    <dbReference type="NCBI Taxonomy" id="204798"/>
    <lineage>
        <taxon>Bacteria</taxon>
        <taxon>Bacillati</taxon>
        <taxon>Actinomycetota</taxon>
        <taxon>Actinomycetes</taxon>
        <taxon>Pseudonocardiales</taxon>
        <taxon>Pseudonocardiaceae</taxon>
        <taxon>Saccharothrix</taxon>
    </lineage>
</organism>
<protein>
    <recommendedName>
        <fullName evidence="2">VWFA domain-containing protein</fullName>
    </recommendedName>
</protein>
<reference evidence="4" key="1">
    <citation type="journal article" date="2019" name="Int. J. Syst. Evol. Microbiol.">
        <title>The Global Catalogue of Microorganisms (GCM) 10K type strain sequencing project: providing services to taxonomists for standard genome sequencing and annotation.</title>
        <authorList>
            <consortium name="The Broad Institute Genomics Platform"/>
            <consortium name="The Broad Institute Genome Sequencing Center for Infectious Disease"/>
            <person name="Wu L."/>
            <person name="Ma J."/>
        </authorList>
    </citation>
    <scope>NUCLEOTIDE SEQUENCE [LARGE SCALE GENOMIC DNA]</scope>
    <source>
        <strain evidence="4">KCTC 12848</strain>
    </source>
</reference>
<dbReference type="EMBL" id="JBHSJB010000005">
    <property type="protein sequence ID" value="MFC5053194.1"/>
    <property type="molecule type" value="Genomic_DNA"/>
</dbReference>
<dbReference type="PROSITE" id="PS51257">
    <property type="entry name" value="PROKAR_LIPOPROTEIN"/>
    <property type="match status" value="1"/>
</dbReference>
<dbReference type="PROSITE" id="PS50234">
    <property type="entry name" value="VWFA"/>
    <property type="match status" value="1"/>
</dbReference>
<evidence type="ECO:0000256" key="1">
    <source>
        <dbReference type="SAM" id="Phobius"/>
    </source>
</evidence>
<evidence type="ECO:0000313" key="4">
    <source>
        <dbReference type="Proteomes" id="UP001595833"/>
    </source>
</evidence>
<proteinExistence type="predicted"/>
<gene>
    <name evidence="3" type="ORF">ACFPFM_05405</name>
</gene>
<accession>A0ABV9XS28</accession>
<dbReference type="SUPFAM" id="SSF53300">
    <property type="entry name" value="vWA-like"/>
    <property type="match status" value="1"/>
</dbReference>
<comment type="caution">
    <text evidence="3">The sequence shown here is derived from an EMBL/GenBank/DDBJ whole genome shotgun (WGS) entry which is preliminary data.</text>
</comment>
<keyword evidence="1" id="KW-0812">Transmembrane</keyword>
<dbReference type="Proteomes" id="UP001595833">
    <property type="component" value="Unassembled WGS sequence"/>
</dbReference>
<dbReference type="SUPFAM" id="SSF82171">
    <property type="entry name" value="DPP6 N-terminal domain-like"/>
    <property type="match status" value="1"/>
</dbReference>
<dbReference type="RefSeq" id="WP_344041311.1">
    <property type="nucleotide sequence ID" value="NZ_BAAAKE010000028.1"/>
</dbReference>
<evidence type="ECO:0000259" key="2">
    <source>
        <dbReference type="PROSITE" id="PS50234"/>
    </source>
</evidence>
<keyword evidence="4" id="KW-1185">Reference proteome</keyword>
<dbReference type="InterPro" id="IPR002035">
    <property type="entry name" value="VWF_A"/>
</dbReference>
<feature type="domain" description="VWFA" evidence="2">
    <location>
        <begin position="32"/>
        <end position="206"/>
    </location>
</feature>
<dbReference type="InterPro" id="IPR036465">
    <property type="entry name" value="vWFA_dom_sf"/>
</dbReference>
<name>A0ABV9XS28_9PSEU</name>
<evidence type="ECO:0000313" key="3">
    <source>
        <dbReference type="EMBL" id="MFC5053194.1"/>
    </source>
</evidence>
<feature type="transmembrane region" description="Helical" evidence="1">
    <location>
        <begin position="6"/>
        <end position="25"/>
    </location>
</feature>